<gene>
    <name evidence="4" type="ORF">SAMN04488107_2962</name>
</gene>
<evidence type="ECO:0000313" key="4">
    <source>
        <dbReference type="EMBL" id="SNS54725.1"/>
    </source>
</evidence>
<dbReference type="PROSITE" id="PS51737">
    <property type="entry name" value="RECOMBINASE_DNA_BIND"/>
    <property type="match status" value="1"/>
</dbReference>
<sequence length="478" mass="52477">MYAKRRVSSGSSSGPLRASIYCRISLDATGQGLGVERQEQACRELCGRHGWEVAAVFVDNDMSAYSGRRRPQFEALLASRPELIVVWHIDRLVRRTADLARVIDLGCDVHAVTAGLMDLSTPSGRLNARNIVNFAEYESEHKGERQRAAGRQRASMGKAWWGSRPFGFEMDGGHRDAEADALREAYAGVLAGASVAKLARDLNAAGHVTTFGKPWGPASLRPVLLNPRNAGLRAYDGEVIGPASWGAVVTEDVFRAASRILSNPARGKGGQGPAAAALLTGIATCGVCDGEVKQNRRYHWKNKDQSYAVYVCKERSCASVPVEYVDGRVWRAVTEALPDPAFHAAWTDQRPAEEADVAALQDESRELRQRLNDTAEDYAAGIFTRDQARTITTRTRNRLAEIEEELTCIGNTYDLTSVLGDVDYVYEQLDDMTQDERRALIRAIVERVTLHPRAKGTKRLSPECVKVEIRTASSSDSG</sequence>
<organism evidence="4 5">
    <name type="scientific">Geodermatophilus saharensis</name>
    <dbReference type="NCBI Taxonomy" id="1137994"/>
    <lineage>
        <taxon>Bacteria</taxon>
        <taxon>Bacillati</taxon>
        <taxon>Actinomycetota</taxon>
        <taxon>Actinomycetes</taxon>
        <taxon>Geodermatophilales</taxon>
        <taxon>Geodermatophilaceae</taxon>
        <taxon>Geodermatophilus</taxon>
    </lineage>
</organism>
<dbReference type="Gene3D" id="3.90.1750.20">
    <property type="entry name" value="Putative Large Serine Recombinase, Chain B, Domain 2"/>
    <property type="match status" value="1"/>
</dbReference>
<dbReference type="InterPro" id="IPR011109">
    <property type="entry name" value="DNA_bind_recombinase_dom"/>
</dbReference>
<dbReference type="GO" id="GO:0003677">
    <property type="term" value="F:DNA binding"/>
    <property type="evidence" value="ECO:0007669"/>
    <property type="project" value="InterPro"/>
</dbReference>
<dbReference type="InterPro" id="IPR006119">
    <property type="entry name" value="Resolv_N"/>
</dbReference>
<feature type="domain" description="Recombinase" evidence="3">
    <location>
        <begin position="165"/>
        <end position="267"/>
    </location>
</feature>
<keyword evidence="1" id="KW-0175">Coiled coil</keyword>
<dbReference type="EMBL" id="FZOH01000005">
    <property type="protein sequence ID" value="SNS54725.1"/>
    <property type="molecule type" value="Genomic_DNA"/>
</dbReference>
<accession>A0A239FD94</accession>
<dbReference type="OrthoDB" id="4500247at2"/>
<feature type="domain" description="Resolvase/invertase-type recombinase catalytic" evidence="2">
    <location>
        <begin position="17"/>
        <end position="157"/>
    </location>
</feature>
<name>A0A239FD94_9ACTN</name>
<evidence type="ECO:0000259" key="2">
    <source>
        <dbReference type="PROSITE" id="PS51736"/>
    </source>
</evidence>
<dbReference type="Proteomes" id="UP000198386">
    <property type="component" value="Unassembled WGS sequence"/>
</dbReference>
<reference evidence="5" key="1">
    <citation type="submission" date="2017-06" db="EMBL/GenBank/DDBJ databases">
        <authorList>
            <person name="Varghese N."/>
            <person name="Submissions S."/>
        </authorList>
    </citation>
    <scope>NUCLEOTIDE SEQUENCE [LARGE SCALE GENOMIC DNA]</scope>
    <source>
        <strain evidence="5">DSM 45423</strain>
    </source>
</reference>
<dbReference type="Gene3D" id="3.40.50.1390">
    <property type="entry name" value="Resolvase, N-terminal catalytic domain"/>
    <property type="match status" value="1"/>
</dbReference>
<feature type="coiled-coil region" evidence="1">
    <location>
        <begin position="350"/>
        <end position="377"/>
    </location>
</feature>
<dbReference type="Pfam" id="PF07508">
    <property type="entry name" value="Recombinase"/>
    <property type="match status" value="1"/>
</dbReference>
<dbReference type="RefSeq" id="WP_089404662.1">
    <property type="nucleotide sequence ID" value="NZ_FZOH01000005.1"/>
</dbReference>
<keyword evidence="5" id="KW-1185">Reference proteome</keyword>
<evidence type="ECO:0000256" key="1">
    <source>
        <dbReference type="SAM" id="Coils"/>
    </source>
</evidence>
<dbReference type="InterPro" id="IPR036162">
    <property type="entry name" value="Resolvase-like_N_sf"/>
</dbReference>
<dbReference type="CDD" id="cd00338">
    <property type="entry name" value="Ser_Recombinase"/>
    <property type="match status" value="1"/>
</dbReference>
<dbReference type="PANTHER" id="PTHR30461">
    <property type="entry name" value="DNA-INVERTASE FROM LAMBDOID PROPHAGE"/>
    <property type="match status" value="1"/>
</dbReference>
<proteinExistence type="predicted"/>
<dbReference type="GO" id="GO:0000150">
    <property type="term" value="F:DNA strand exchange activity"/>
    <property type="evidence" value="ECO:0007669"/>
    <property type="project" value="InterPro"/>
</dbReference>
<dbReference type="PROSITE" id="PS51736">
    <property type="entry name" value="RECOMBINASES_3"/>
    <property type="match status" value="1"/>
</dbReference>
<dbReference type="Pfam" id="PF00239">
    <property type="entry name" value="Resolvase"/>
    <property type="match status" value="1"/>
</dbReference>
<evidence type="ECO:0000313" key="5">
    <source>
        <dbReference type="Proteomes" id="UP000198386"/>
    </source>
</evidence>
<dbReference type="InterPro" id="IPR038109">
    <property type="entry name" value="DNA_bind_recomb_sf"/>
</dbReference>
<dbReference type="AlphaFoldDB" id="A0A239FD94"/>
<dbReference type="InterPro" id="IPR050639">
    <property type="entry name" value="SSR_resolvase"/>
</dbReference>
<dbReference type="PANTHER" id="PTHR30461:SF23">
    <property type="entry name" value="DNA RECOMBINASE-RELATED"/>
    <property type="match status" value="1"/>
</dbReference>
<dbReference type="SMART" id="SM00857">
    <property type="entry name" value="Resolvase"/>
    <property type="match status" value="1"/>
</dbReference>
<dbReference type="SUPFAM" id="SSF53041">
    <property type="entry name" value="Resolvase-like"/>
    <property type="match status" value="1"/>
</dbReference>
<protein>
    <submittedName>
        <fullName evidence="4">Site-specific DNA recombinase</fullName>
    </submittedName>
</protein>
<evidence type="ECO:0000259" key="3">
    <source>
        <dbReference type="PROSITE" id="PS51737"/>
    </source>
</evidence>